<comment type="caution">
    <text evidence="6">The sequence shown here is derived from an EMBL/GenBank/DDBJ whole genome shotgun (WGS) entry which is preliminary data.</text>
</comment>
<dbReference type="PROSITE" id="PS00211">
    <property type="entry name" value="ABC_TRANSPORTER_1"/>
    <property type="match status" value="1"/>
</dbReference>
<dbReference type="PANTHER" id="PTHR24220:SF648">
    <property type="entry name" value="ABC TRANSPORTER ATP-BINDING PROTEIN YTRE"/>
    <property type="match status" value="1"/>
</dbReference>
<sequence length="245" mass="27156">MTHIVNKSLISLDNLSRVFKTEQLETTALNAINLNIQAGDFVAIMGPSGCGKSTLLSILGMLDSPSSGAYQFKGHDIAGYNERKLADLRKSELGFVFQSFNLIDELSVRENVELPLQYIGMPKQQRRERAEEILKRMHIDHRAEHRPIQLSGGQQQRVAVARALVINPAVILADEPTGNLDSKNSDDVMQLLRQLNKEGTTIVMVTHAEHEARYASRIVRMLDGRIVSENVSEQSSEAAGEVSHA</sequence>
<gene>
    <name evidence="6" type="ORF">CWE09_07755</name>
</gene>
<proteinExistence type="inferred from homology"/>
<dbReference type="SMART" id="SM00382">
    <property type="entry name" value="AAA"/>
    <property type="match status" value="1"/>
</dbReference>
<evidence type="ECO:0000256" key="2">
    <source>
        <dbReference type="ARBA" id="ARBA00022741"/>
    </source>
</evidence>
<dbReference type="InterPro" id="IPR017871">
    <property type="entry name" value="ABC_transporter-like_CS"/>
</dbReference>
<dbReference type="CDD" id="cd03255">
    <property type="entry name" value="ABC_MJ0796_LolCDE_FtsE"/>
    <property type="match status" value="1"/>
</dbReference>
<evidence type="ECO:0000256" key="1">
    <source>
        <dbReference type="ARBA" id="ARBA00022448"/>
    </source>
</evidence>
<dbReference type="Pfam" id="PF00005">
    <property type="entry name" value="ABC_tran"/>
    <property type="match status" value="1"/>
</dbReference>
<dbReference type="SUPFAM" id="SSF52540">
    <property type="entry name" value="P-loop containing nucleoside triphosphate hydrolases"/>
    <property type="match status" value="1"/>
</dbReference>
<reference evidence="6 7" key="1">
    <citation type="journal article" date="2011" name="Front. Microbiol.">
        <title>Genomic signatures of strain selection and enhancement in Bacillus atrophaeus var. globigii, a historical biowarfare simulant.</title>
        <authorList>
            <person name="Gibbons H.S."/>
            <person name="Broomall S.M."/>
            <person name="McNew L.A."/>
            <person name="Daligault H."/>
            <person name="Chapman C."/>
            <person name="Bruce D."/>
            <person name="Karavis M."/>
            <person name="Krepps M."/>
            <person name="McGregor P.A."/>
            <person name="Hong C."/>
            <person name="Park K.H."/>
            <person name="Akmal A."/>
            <person name="Feldman A."/>
            <person name="Lin J.S."/>
            <person name="Chang W.E."/>
            <person name="Higgs B.W."/>
            <person name="Demirev P."/>
            <person name="Lindquist J."/>
            <person name="Liem A."/>
            <person name="Fochler E."/>
            <person name="Read T.D."/>
            <person name="Tapia R."/>
            <person name="Johnson S."/>
            <person name="Bishop-Lilly K.A."/>
            <person name="Detter C."/>
            <person name="Han C."/>
            <person name="Sozhamannan S."/>
            <person name="Rosenzweig C.N."/>
            <person name="Skowronski E.W."/>
        </authorList>
    </citation>
    <scope>NUCLEOTIDE SEQUENCE [LARGE SCALE GENOMIC DNA]</scope>
    <source>
        <strain evidence="6 7">MLST1</strain>
    </source>
</reference>
<dbReference type="GO" id="GO:0022857">
    <property type="term" value="F:transmembrane transporter activity"/>
    <property type="evidence" value="ECO:0007669"/>
    <property type="project" value="UniProtKB-ARBA"/>
</dbReference>
<dbReference type="GO" id="GO:0005524">
    <property type="term" value="F:ATP binding"/>
    <property type="evidence" value="ECO:0007669"/>
    <property type="project" value="UniProtKB-KW"/>
</dbReference>
<dbReference type="InterPro" id="IPR003593">
    <property type="entry name" value="AAA+_ATPase"/>
</dbReference>
<keyword evidence="1" id="KW-0813">Transport</keyword>
<dbReference type="GO" id="GO:0005886">
    <property type="term" value="C:plasma membrane"/>
    <property type="evidence" value="ECO:0007669"/>
    <property type="project" value="TreeGrafter"/>
</dbReference>
<evidence type="ECO:0000256" key="4">
    <source>
        <dbReference type="ARBA" id="ARBA00038388"/>
    </source>
</evidence>
<dbReference type="InterPro" id="IPR027417">
    <property type="entry name" value="P-loop_NTPase"/>
</dbReference>
<keyword evidence="3 6" id="KW-0067">ATP-binding</keyword>
<evidence type="ECO:0000313" key="6">
    <source>
        <dbReference type="EMBL" id="RUO26587.1"/>
    </source>
</evidence>
<dbReference type="GO" id="GO:0016887">
    <property type="term" value="F:ATP hydrolysis activity"/>
    <property type="evidence" value="ECO:0007669"/>
    <property type="project" value="InterPro"/>
</dbReference>
<dbReference type="OrthoDB" id="6224429at2"/>
<accession>A0A432W8W0</accession>
<protein>
    <submittedName>
        <fullName evidence="6">Phosphonate ABC transporter ATP-binding protein</fullName>
    </submittedName>
</protein>
<dbReference type="RefSeq" id="WP_126803396.1">
    <property type="nucleotide sequence ID" value="NZ_PIPL01000001.1"/>
</dbReference>
<dbReference type="PANTHER" id="PTHR24220">
    <property type="entry name" value="IMPORT ATP-BINDING PROTEIN"/>
    <property type="match status" value="1"/>
</dbReference>
<organism evidence="6 7">
    <name type="scientific">Aliidiomarina minuta</name>
    <dbReference type="NCBI Taxonomy" id="880057"/>
    <lineage>
        <taxon>Bacteria</taxon>
        <taxon>Pseudomonadati</taxon>
        <taxon>Pseudomonadota</taxon>
        <taxon>Gammaproteobacteria</taxon>
        <taxon>Alteromonadales</taxon>
        <taxon>Idiomarinaceae</taxon>
        <taxon>Aliidiomarina</taxon>
    </lineage>
</organism>
<dbReference type="AlphaFoldDB" id="A0A432W8W0"/>
<dbReference type="InterPro" id="IPR003439">
    <property type="entry name" value="ABC_transporter-like_ATP-bd"/>
</dbReference>
<dbReference type="Proteomes" id="UP000288293">
    <property type="component" value="Unassembled WGS sequence"/>
</dbReference>
<dbReference type="Gene3D" id="3.40.50.300">
    <property type="entry name" value="P-loop containing nucleotide triphosphate hydrolases"/>
    <property type="match status" value="1"/>
</dbReference>
<dbReference type="InterPro" id="IPR017911">
    <property type="entry name" value="MacB-like_ATP-bd"/>
</dbReference>
<evidence type="ECO:0000259" key="5">
    <source>
        <dbReference type="PROSITE" id="PS50893"/>
    </source>
</evidence>
<keyword evidence="7" id="KW-1185">Reference proteome</keyword>
<keyword evidence="2" id="KW-0547">Nucleotide-binding</keyword>
<dbReference type="FunFam" id="3.40.50.300:FF:000032">
    <property type="entry name" value="Export ABC transporter ATP-binding protein"/>
    <property type="match status" value="1"/>
</dbReference>
<evidence type="ECO:0000256" key="3">
    <source>
        <dbReference type="ARBA" id="ARBA00022840"/>
    </source>
</evidence>
<dbReference type="PROSITE" id="PS50893">
    <property type="entry name" value="ABC_TRANSPORTER_2"/>
    <property type="match status" value="1"/>
</dbReference>
<dbReference type="InterPro" id="IPR015854">
    <property type="entry name" value="ABC_transpr_LolD-like"/>
</dbReference>
<dbReference type="EMBL" id="PIPL01000001">
    <property type="protein sequence ID" value="RUO26587.1"/>
    <property type="molecule type" value="Genomic_DNA"/>
</dbReference>
<evidence type="ECO:0000313" key="7">
    <source>
        <dbReference type="Proteomes" id="UP000288293"/>
    </source>
</evidence>
<dbReference type="GO" id="GO:1902495">
    <property type="term" value="C:transmembrane transporter complex"/>
    <property type="evidence" value="ECO:0007669"/>
    <property type="project" value="UniProtKB-ARBA"/>
</dbReference>
<comment type="similarity">
    <text evidence="4">Belongs to the ABC transporter superfamily. Macrolide exporter (TC 3.A.1.122) family.</text>
</comment>
<name>A0A432W8W0_9GAMM</name>
<feature type="domain" description="ABC transporter" evidence="5">
    <location>
        <begin position="10"/>
        <end position="242"/>
    </location>
</feature>